<keyword evidence="2" id="KW-1185">Reference proteome</keyword>
<dbReference type="RefSeq" id="WP_381263331.1">
    <property type="nucleotide sequence ID" value="NZ_JBHTBI010000076.1"/>
</dbReference>
<accession>A0ABW2VZW7</accession>
<protein>
    <submittedName>
        <fullName evidence="1">Uncharacterized protein</fullName>
    </submittedName>
</protein>
<proteinExistence type="predicted"/>
<organism evidence="1 2">
    <name type="scientific">Streptomyces lutosisoli</name>
    <dbReference type="NCBI Taxonomy" id="2665721"/>
    <lineage>
        <taxon>Bacteria</taxon>
        <taxon>Bacillati</taxon>
        <taxon>Actinomycetota</taxon>
        <taxon>Actinomycetes</taxon>
        <taxon>Kitasatosporales</taxon>
        <taxon>Streptomycetaceae</taxon>
        <taxon>Streptomyces</taxon>
    </lineage>
</organism>
<evidence type="ECO:0000313" key="2">
    <source>
        <dbReference type="Proteomes" id="UP001596957"/>
    </source>
</evidence>
<comment type="caution">
    <text evidence="1">The sequence shown here is derived from an EMBL/GenBank/DDBJ whole genome shotgun (WGS) entry which is preliminary data.</text>
</comment>
<reference evidence="2" key="1">
    <citation type="journal article" date="2019" name="Int. J. Syst. Evol. Microbiol.">
        <title>The Global Catalogue of Microorganisms (GCM) 10K type strain sequencing project: providing services to taxonomists for standard genome sequencing and annotation.</title>
        <authorList>
            <consortium name="The Broad Institute Genomics Platform"/>
            <consortium name="The Broad Institute Genome Sequencing Center for Infectious Disease"/>
            <person name="Wu L."/>
            <person name="Ma J."/>
        </authorList>
    </citation>
    <scope>NUCLEOTIDE SEQUENCE [LARGE SCALE GENOMIC DNA]</scope>
    <source>
        <strain evidence="2">CGMCC 4.7198</strain>
    </source>
</reference>
<name>A0ABW2VZW7_9ACTN</name>
<evidence type="ECO:0000313" key="1">
    <source>
        <dbReference type="EMBL" id="MFD0289774.1"/>
    </source>
</evidence>
<dbReference type="Proteomes" id="UP001596957">
    <property type="component" value="Unassembled WGS sequence"/>
</dbReference>
<dbReference type="EMBL" id="JBHTEC010000011">
    <property type="protein sequence ID" value="MFD0289774.1"/>
    <property type="molecule type" value="Genomic_DNA"/>
</dbReference>
<gene>
    <name evidence="1" type="ORF">ACFQZP_51035</name>
</gene>
<sequence length="117" mass="12531">MIELTEPMATAAVRWLSEAEGGRRSGPPTAPVYAATAAFPSPAVTSQDSVELELLSVLVQRIAALPDGRDLANIGFLVPELARPRLHTAAEFVITEGLRTVARAEVRELFPPTEPDV</sequence>